<evidence type="ECO:0000313" key="1">
    <source>
        <dbReference type="EMBL" id="SEH80621.1"/>
    </source>
</evidence>
<organism evidence="1 2">
    <name type="scientific">Paenimyroides marinum</name>
    <dbReference type="NCBI Taxonomy" id="1159016"/>
    <lineage>
        <taxon>Bacteria</taxon>
        <taxon>Pseudomonadati</taxon>
        <taxon>Bacteroidota</taxon>
        <taxon>Flavobacteriia</taxon>
        <taxon>Flavobacteriales</taxon>
        <taxon>Flavobacteriaceae</taxon>
        <taxon>Paenimyroides</taxon>
    </lineage>
</organism>
<evidence type="ECO:0000313" key="2">
    <source>
        <dbReference type="Proteomes" id="UP000199634"/>
    </source>
</evidence>
<dbReference type="RefSeq" id="WP_091098482.1">
    <property type="nucleotide sequence ID" value="NZ_FNXE01000019.1"/>
</dbReference>
<proteinExistence type="predicted"/>
<dbReference type="InterPro" id="IPR023162">
    <property type="entry name" value="Apc36109-like_dom_sf"/>
</dbReference>
<dbReference type="Gene3D" id="1.10.340.20">
    <property type="entry name" value="Apc36109-like domain"/>
    <property type="match status" value="1"/>
</dbReference>
<reference evidence="1 2" key="1">
    <citation type="submission" date="2016-10" db="EMBL/GenBank/DDBJ databases">
        <authorList>
            <person name="de Groot N.N."/>
        </authorList>
    </citation>
    <scope>NUCLEOTIDE SEQUENCE [LARGE SCALE GENOMIC DNA]</scope>
    <source>
        <strain evidence="1 2">CGMCC 1.10825</strain>
    </source>
</reference>
<protein>
    <submittedName>
        <fullName evidence="1">Uncharacterized protein</fullName>
    </submittedName>
</protein>
<dbReference type="AlphaFoldDB" id="A0A1H6L7Z9"/>
<dbReference type="EMBL" id="FNXE01000019">
    <property type="protein sequence ID" value="SEH80621.1"/>
    <property type="molecule type" value="Genomic_DNA"/>
</dbReference>
<gene>
    <name evidence="1" type="ORF">SAMN02927937_01533</name>
</gene>
<dbReference type="Proteomes" id="UP000199634">
    <property type="component" value="Unassembled WGS sequence"/>
</dbReference>
<sequence>MIEIDDIIELKTNRETERLSFATRYLVQINFTFDLTVLSNGLSGTSHFCVRRDQIERMCSDLTTMKQAMSGNTALEDNDSDASVNFQMKPHGQVIVFGQVGGSHEENYLKFSFQTDQTCIEPLLTDFHKLLKNEEPTNLYEAIDLILWNDWNPIGVNDIAPRDEYQSYTPTIFKLKTSGSDKETIARTLHEIETVTIGVMGDIEHCRQVADKIINLK</sequence>
<dbReference type="OrthoDB" id="773332at2"/>
<name>A0A1H6L7Z9_9FLAO</name>
<accession>A0A1H6L7Z9</accession>
<keyword evidence="2" id="KW-1185">Reference proteome</keyword>